<gene>
    <name evidence="1" type="ORF">FMOSSE_LOCUS6511</name>
</gene>
<protein>
    <submittedName>
        <fullName evidence="1">12153_t:CDS:1</fullName>
    </submittedName>
</protein>
<reference evidence="1" key="1">
    <citation type="submission" date="2021-06" db="EMBL/GenBank/DDBJ databases">
        <authorList>
            <person name="Kallberg Y."/>
            <person name="Tangrot J."/>
            <person name="Rosling A."/>
        </authorList>
    </citation>
    <scope>NUCLEOTIDE SEQUENCE</scope>
    <source>
        <strain evidence="1">87-6 pot B 2015</strain>
    </source>
</reference>
<evidence type="ECO:0000313" key="2">
    <source>
        <dbReference type="Proteomes" id="UP000789375"/>
    </source>
</evidence>
<dbReference type="AlphaFoldDB" id="A0A9N9B3H3"/>
<dbReference type="Proteomes" id="UP000789375">
    <property type="component" value="Unassembled WGS sequence"/>
</dbReference>
<comment type="caution">
    <text evidence="1">The sequence shown here is derived from an EMBL/GenBank/DDBJ whole genome shotgun (WGS) entry which is preliminary data.</text>
</comment>
<name>A0A9N9B3H3_FUNMO</name>
<keyword evidence="2" id="KW-1185">Reference proteome</keyword>
<accession>A0A9N9B3H3</accession>
<sequence length="175" mass="20219">MVVPDSFTSEDYDHQFFYQFDGENYSVSCVLYSQSLVASILNKEMFGIDIDVNNVNNSRRNRLSLSLHQKLRLENNLKQVLPCHLSKNHIPENEMRSNSDGNMNDIISYQDVDVHNTNNYPHQNFCQHCASNIETNSFHGNIENNIPMAQVINQNDNDGGLANDDHFIYQRHAHF</sequence>
<dbReference type="EMBL" id="CAJVPP010001376">
    <property type="protein sequence ID" value="CAG8551884.1"/>
    <property type="molecule type" value="Genomic_DNA"/>
</dbReference>
<organism evidence="1 2">
    <name type="scientific">Funneliformis mosseae</name>
    <name type="common">Endomycorrhizal fungus</name>
    <name type="synonym">Glomus mosseae</name>
    <dbReference type="NCBI Taxonomy" id="27381"/>
    <lineage>
        <taxon>Eukaryota</taxon>
        <taxon>Fungi</taxon>
        <taxon>Fungi incertae sedis</taxon>
        <taxon>Mucoromycota</taxon>
        <taxon>Glomeromycotina</taxon>
        <taxon>Glomeromycetes</taxon>
        <taxon>Glomerales</taxon>
        <taxon>Glomeraceae</taxon>
        <taxon>Funneliformis</taxon>
    </lineage>
</organism>
<proteinExistence type="predicted"/>
<evidence type="ECO:0000313" key="1">
    <source>
        <dbReference type="EMBL" id="CAG8551884.1"/>
    </source>
</evidence>